<dbReference type="RefSeq" id="XP_008020318.1">
    <property type="nucleotide sequence ID" value="XM_008022127.1"/>
</dbReference>
<feature type="non-terminal residue" evidence="2">
    <location>
        <position position="1"/>
    </location>
</feature>
<protein>
    <submittedName>
        <fullName evidence="2">Uncharacterized protein</fullName>
    </submittedName>
</protein>
<dbReference type="Proteomes" id="UP000016935">
    <property type="component" value="Unassembled WGS sequence"/>
</dbReference>
<dbReference type="AlphaFoldDB" id="R0J3T3"/>
<feature type="non-terminal residue" evidence="2">
    <location>
        <position position="488"/>
    </location>
</feature>
<organism evidence="2 3">
    <name type="scientific">Exserohilum turcicum (strain 28A)</name>
    <name type="common">Northern leaf blight fungus</name>
    <name type="synonym">Setosphaeria turcica</name>
    <dbReference type="NCBI Taxonomy" id="671987"/>
    <lineage>
        <taxon>Eukaryota</taxon>
        <taxon>Fungi</taxon>
        <taxon>Dikarya</taxon>
        <taxon>Ascomycota</taxon>
        <taxon>Pezizomycotina</taxon>
        <taxon>Dothideomycetes</taxon>
        <taxon>Pleosporomycetidae</taxon>
        <taxon>Pleosporales</taxon>
        <taxon>Pleosporineae</taxon>
        <taxon>Pleosporaceae</taxon>
        <taxon>Exserohilum</taxon>
    </lineage>
</organism>
<dbReference type="HOGENOM" id="CLU_559709_0_0_1"/>
<proteinExistence type="predicted"/>
<dbReference type="EMBL" id="KB908481">
    <property type="protein sequence ID" value="EOA91600.1"/>
    <property type="molecule type" value="Genomic_DNA"/>
</dbReference>
<keyword evidence="3" id="KW-1185">Reference proteome</keyword>
<reference evidence="2 3" key="1">
    <citation type="journal article" date="2012" name="PLoS Pathog.">
        <title>Diverse lifestyles and strategies of plant pathogenesis encoded in the genomes of eighteen Dothideomycetes fungi.</title>
        <authorList>
            <person name="Ohm R.A."/>
            <person name="Feau N."/>
            <person name="Henrissat B."/>
            <person name="Schoch C.L."/>
            <person name="Horwitz B.A."/>
            <person name="Barry K.W."/>
            <person name="Condon B.J."/>
            <person name="Copeland A.C."/>
            <person name="Dhillon B."/>
            <person name="Glaser F."/>
            <person name="Hesse C.N."/>
            <person name="Kosti I."/>
            <person name="LaButti K."/>
            <person name="Lindquist E.A."/>
            <person name="Lucas S."/>
            <person name="Salamov A.A."/>
            <person name="Bradshaw R.E."/>
            <person name="Ciuffetti L."/>
            <person name="Hamelin R.C."/>
            <person name="Kema G.H.J."/>
            <person name="Lawrence C."/>
            <person name="Scott J.A."/>
            <person name="Spatafora J.W."/>
            <person name="Turgeon B.G."/>
            <person name="de Wit P.J.G.M."/>
            <person name="Zhong S."/>
            <person name="Goodwin S.B."/>
            <person name="Grigoriev I.V."/>
        </authorList>
    </citation>
    <scope>NUCLEOTIDE SEQUENCE [LARGE SCALE GENOMIC DNA]</scope>
    <source>
        <strain evidence="3">28A</strain>
    </source>
</reference>
<reference evidence="2 3" key="2">
    <citation type="journal article" date="2013" name="PLoS Genet.">
        <title>Comparative genome structure, secondary metabolite, and effector coding capacity across Cochliobolus pathogens.</title>
        <authorList>
            <person name="Condon B.J."/>
            <person name="Leng Y."/>
            <person name="Wu D."/>
            <person name="Bushley K.E."/>
            <person name="Ohm R.A."/>
            <person name="Otillar R."/>
            <person name="Martin J."/>
            <person name="Schackwitz W."/>
            <person name="Grimwood J."/>
            <person name="MohdZainudin N."/>
            <person name="Xue C."/>
            <person name="Wang R."/>
            <person name="Manning V.A."/>
            <person name="Dhillon B."/>
            <person name="Tu Z.J."/>
            <person name="Steffenson B.J."/>
            <person name="Salamov A."/>
            <person name="Sun H."/>
            <person name="Lowry S."/>
            <person name="LaButti K."/>
            <person name="Han J."/>
            <person name="Copeland A."/>
            <person name="Lindquist E."/>
            <person name="Barry K."/>
            <person name="Schmutz J."/>
            <person name="Baker S.E."/>
            <person name="Ciuffetti L.M."/>
            <person name="Grigoriev I.V."/>
            <person name="Zhong S."/>
            <person name="Turgeon B.G."/>
        </authorList>
    </citation>
    <scope>NUCLEOTIDE SEQUENCE [LARGE SCALE GENOMIC DNA]</scope>
    <source>
        <strain evidence="3">28A</strain>
    </source>
</reference>
<feature type="region of interest" description="Disordered" evidence="1">
    <location>
        <begin position="461"/>
        <end position="488"/>
    </location>
</feature>
<sequence>PTLSIHEQLDSEKIHILLTYLSLLALSRHPTRPVIELNMKTQLLQLDAFLSGNITEDGEATHWVPESDTMERQQRYVDLCSQIVPNLTAAIRQQSSANLVAEPKNQVQGGNNPENKMFWRIVLAPKVVETFGEWVAESKKRDTSFNPDFDPWVDPTTNKKLIRILNSIVDLQYDFVSWNHSPPEPSFNQLRLPEGIEFQRVMSDPSLIRTYYRLVTPSGKVFSQTTIIPETSIIYTEQEAREMWLAKSRPKYLIPDPLHVTVPGRRKGQTWTNADGRGKTWTRGDEIFTLKILFFVFDQQTNAYINHHAVDAELADNIDLNNEAWVTAYRKKVAQWRSRATREATKVRDHWRDEEKIAIYAWANAYCREHGIDALLIRRLQIGKDMLSAVNSTVPGTRSVESVSAWARRQMNFRPNSPLGRLAAEQKRVADLVGAGVSVPDAERYPDEFIDMSAFAVQAGKSVEKNDDDEEQKSGEKASKSNEGIMDD</sequence>
<evidence type="ECO:0000256" key="1">
    <source>
        <dbReference type="SAM" id="MobiDB-lite"/>
    </source>
</evidence>
<dbReference type="GeneID" id="19405197"/>
<evidence type="ECO:0000313" key="3">
    <source>
        <dbReference type="Proteomes" id="UP000016935"/>
    </source>
</evidence>
<name>R0J3T3_EXST2</name>
<evidence type="ECO:0000313" key="2">
    <source>
        <dbReference type="EMBL" id="EOA91600.1"/>
    </source>
</evidence>
<dbReference type="OrthoDB" id="3679193at2759"/>
<accession>R0J3T3</accession>
<gene>
    <name evidence="2" type="ORF">SETTUDRAFT_53986</name>
</gene>